<dbReference type="SUPFAM" id="SSF51735">
    <property type="entry name" value="NAD(P)-binding Rossmann-fold domains"/>
    <property type="match status" value="1"/>
</dbReference>
<evidence type="ECO:0000259" key="3">
    <source>
        <dbReference type="Pfam" id="PF02894"/>
    </source>
</evidence>
<sequence length="349" mass="39359">MTVTMALVGFGKSANRYHLPYLQQRQNLRVKMIYDHGFRHYSEKQAEYRQAGVQLTTDFSELLADPDIQLVTITTPAATHFELAKQLLLNGKNVLVEKPFCETAEEAETLLNLAKEKGLVAMPFQNRRFDSDYLSLAQVLQVGYLGRPLEIESHLDHYRRQSTQQDGVAINGQFYGLGIHTIDQMVALFGQPDQVYYDIRPQQNQGNLDDYYEVDLFYDGFKAKVKSSNLIATPYPKFILHGTMGSFIKYGIDQQENDLKAQIMPGMTNFGQDAPSAYGHLHYQNSNGDWIDKDLPTPTGDYGRVYDAMVATLTAGQPKLVSDTEILTDLRILEAGIQTTGPHVVDFTD</sequence>
<accession>A0ABW4BLC4</accession>
<dbReference type="InterPro" id="IPR036291">
    <property type="entry name" value="NAD(P)-bd_dom_sf"/>
</dbReference>
<dbReference type="EMBL" id="JBHTOH010000015">
    <property type="protein sequence ID" value="MFD1410438.1"/>
    <property type="molecule type" value="Genomic_DNA"/>
</dbReference>
<dbReference type="InterPro" id="IPR000683">
    <property type="entry name" value="Gfo/Idh/MocA-like_OxRdtase_N"/>
</dbReference>
<evidence type="ECO:0000313" key="4">
    <source>
        <dbReference type="EMBL" id="MFD1410438.1"/>
    </source>
</evidence>
<evidence type="ECO:0000313" key="5">
    <source>
        <dbReference type="Proteomes" id="UP001597191"/>
    </source>
</evidence>
<dbReference type="InterPro" id="IPR004104">
    <property type="entry name" value="Gfo/Idh/MocA-like_OxRdtase_C"/>
</dbReference>
<dbReference type="NCBIfam" id="NF007574">
    <property type="entry name" value="PRK10206.1"/>
    <property type="match status" value="1"/>
</dbReference>
<comment type="similarity">
    <text evidence="1">Belongs to the Gfo/Idh/MocA family.</text>
</comment>
<name>A0ABW4BLC4_9LACO</name>
<dbReference type="PANTHER" id="PTHR43708:SF7">
    <property type="entry name" value="OXIDOREDUCTASE"/>
    <property type="match status" value="1"/>
</dbReference>
<evidence type="ECO:0000259" key="2">
    <source>
        <dbReference type="Pfam" id="PF01408"/>
    </source>
</evidence>
<protein>
    <submittedName>
        <fullName evidence="4">Oxidoreductase</fullName>
    </submittedName>
</protein>
<keyword evidence="5" id="KW-1185">Reference proteome</keyword>
<dbReference type="Pfam" id="PF01408">
    <property type="entry name" value="GFO_IDH_MocA"/>
    <property type="match status" value="1"/>
</dbReference>
<feature type="domain" description="Gfo/Idh/MocA-like oxidoreductase C-terminal" evidence="3">
    <location>
        <begin position="141"/>
        <end position="338"/>
    </location>
</feature>
<dbReference type="Gene3D" id="3.40.50.720">
    <property type="entry name" value="NAD(P)-binding Rossmann-like Domain"/>
    <property type="match status" value="1"/>
</dbReference>
<dbReference type="Proteomes" id="UP001597191">
    <property type="component" value="Unassembled WGS sequence"/>
</dbReference>
<dbReference type="PANTHER" id="PTHR43708">
    <property type="entry name" value="CONSERVED EXPRESSED OXIDOREDUCTASE (EUROFUNG)"/>
    <property type="match status" value="1"/>
</dbReference>
<dbReference type="RefSeq" id="WP_125647166.1">
    <property type="nucleotide sequence ID" value="NZ_JBHTOH010000015.1"/>
</dbReference>
<evidence type="ECO:0000256" key="1">
    <source>
        <dbReference type="ARBA" id="ARBA00010928"/>
    </source>
</evidence>
<feature type="domain" description="Gfo/Idh/MocA-like oxidoreductase N-terminal" evidence="2">
    <location>
        <begin position="5"/>
        <end position="122"/>
    </location>
</feature>
<reference evidence="5" key="1">
    <citation type="journal article" date="2019" name="Int. J. Syst. Evol. Microbiol.">
        <title>The Global Catalogue of Microorganisms (GCM) 10K type strain sequencing project: providing services to taxonomists for standard genome sequencing and annotation.</title>
        <authorList>
            <consortium name="The Broad Institute Genomics Platform"/>
            <consortium name="The Broad Institute Genome Sequencing Center for Infectious Disease"/>
            <person name="Wu L."/>
            <person name="Ma J."/>
        </authorList>
    </citation>
    <scope>NUCLEOTIDE SEQUENCE [LARGE SCALE GENOMIC DNA]</scope>
    <source>
        <strain evidence="5">CCM 8937</strain>
    </source>
</reference>
<dbReference type="InterPro" id="IPR051317">
    <property type="entry name" value="Gfo/Idh/MocA_oxidoreduct"/>
</dbReference>
<organism evidence="4 5">
    <name type="scientific">Lapidilactobacillus gannanensis</name>
    <dbReference type="NCBI Taxonomy" id="2486002"/>
    <lineage>
        <taxon>Bacteria</taxon>
        <taxon>Bacillati</taxon>
        <taxon>Bacillota</taxon>
        <taxon>Bacilli</taxon>
        <taxon>Lactobacillales</taxon>
        <taxon>Lactobacillaceae</taxon>
        <taxon>Lapidilactobacillus</taxon>
    </lineage>
</organism>
<proteinExistence type="inferred from homology"/>
<gene>
    <name evidence="4" type="ORF">ACFQ4R_02205</name>
</gene>
<dbReference type="Pfam" id="PF02894">
    <property type="entry name" value="GFO_IDH_MocA_C"/>
    <property type="match status" value="1"/>
</dbReference>
<comment type="caution">
    <text evidence="4">The sequence shown here is derived from an EMBL/GenBank/DDBJ whole genome shotgun (WGS) entry which is preliminary data.</text>
</comment>
<dbReference type="Gene3D" id="3.30.360.10">
    <property type="entry name" value="Dihydrodipicolinate Reductase, domain 2"/>
    <property type="match status" value="1"/>
</dbReference>